<gene>
    <name evidence="3" type="ORF">AAL_00019</name>
</gene>
<dbReference type="EMBL" id="AZGY01000001">
    <property type="protein sequence ID" value="OAA32554.1"/>
    <property type="molecule type" value="Genomic_DNA"/>
</dbReference>
<dbReference type="Proteomes" id="UP000078544">
    <property type="component" value="Unassembled WGS sequence"/>
</dbReference>
<sequence length="540" mass="61964">MTNLELPLELRLLIFKYLGVRDLARCRQVSRGWRLMLEDTETCQRLLLERFPASREGRRLKALREASLQQTIDEVDWALTFALVARRYWHLSVALPQRELGVRLYRGRSVRSIWPWDRWIAVPNNQQGTQVDYVRLQHGEPQWTFDASEGLLVYPSCNPSRDPRRKRNNPVLYRLKDVAAGVEYDVPFTVGDKQIVRVRLSHGILVFEWRVPLAPSFSASAFSVSRRPGSWDGVLPLKRQPQSEWVIEGHSRDWSLHTNSPHVYLRFFSTHNRTHYAVSFSQAELAHWGVQQGNAPRLRGLALDDDTWLDNDSQDEGEEVEDKDEDENKDKGKGNMVKGKGNMVKGKGSMFKNKFDDEDEDDASHACGSIYFSEEDLFRATGRHVQYGGVPNFCCWLDDHDCGDPIAKRHPQAMGMSEAQVAAAAASPARAPCWRFARWPRIIVKSSDAQARVVWRAAMMGRRARADIIAQLDSSNFCFQDSHWRYRGGRYTLHALGNWPPAIKLDDELMPLLLCRAYICGDERWLVGQDDHGDVTILTF</sequence>
<dbReference type="InterPro" id="IPR036047">
    <property type="entry name" value="F-box-like_dom_sf"/>
</dbReference>
<dbReference type="PROSITE" id="PS50181">
    <property type="entry name" value="FBOX"/>
    <property type="match status" value="1"/>
</dbReference>
<feature type="compositionally biased region" description="Low complexity" evidence="1">
    <location>
        <begin position="334"/>
        <end position="343"/>
    </location>
</feature>
<dbReference type="InterPro" id="IPR001810">
    <property type="entry name" value="F-box_dom"/>
</dbReference>
<evidence type="ECO:0000256" key="1">
    <source>
        <dbReference type="SAM" id="MobiDB-lite"/>
    </source>
</evidence>
<protein>
    <submittedName>
        <fullName evidence="3">F-box domain protein</fullName>
    </submittedName>
</protein>
<dbReference type="Pfam" id="PF12937">
    <property type="entry name" value="F-box-like"/>
    <property type="match status" value="1"/>
</dbReference>
<accession>A0A166UHT9</accession>
<feature type="region of interest" description="Disordered" evidence="1">
    <location>
        <begin position="307"/>
        <end position="343"/>
    </location>
</feature>
<dbReference type="AlphaFoldDB" id="A0A166UHT9"/>
<dbReference type="OrthoDB" id="5334391at2759"/>
<dbReference type="SMART" id="SM00256">
    <property type="entry name" value="FBOX"/>
    <property type="match status" value="1"/>
</dbReference>
<evidence type="ECO:0000259" key="2">
    <source>
        <dbReference type="PROSITE" id="PS50181"/>
    </source>
</evidence>
<dbReference type="Gene3D" id="1.20.1280.50">
    <property type="match status" value="1"/>
</dbReference>
<reference evidence="3 4" key="1">
    <citation type="journal article" date="2016" name="Genome Biol. Evol.">
        <title>Divergent and convergent evolution of fungal pathogenicity.</title>
        <authorList>
            <person name="Shang Y."/>
            <person name="Xiao G."/>
            <person name="Zheng P."/>
            <person name="Cen K."/>
            <person name="Zhan S."/>
            <person name="Wang C."/>
        </authorList>
    </citation>
    <scope>NUCLEOTIDE SEQUENCE [LARGE SCALE GENOMIC DNA]</scope>
    <source>
        <strain evidence="3 4">RCEF 2490</strain>
    </source>
</reference>
<evidence type="ECO:0000313" key="4">
    <source>
        <dbReference type="Proteomes" id="UP000078544"/>
    </source>
</evidence>
<comment type="caution">
    <text evidence="3">The sequence shown here is derived from an EMBL/GenBank/DDBJ whole genome shotgun (WGS) entry which is preliminary data.</text>
</comment>
<proteinExistence type="predicted"/>
<feature type="compositionally biased region" description="Acidic residues" evidence="1">
    <location>
        <begin position="307"/>
        <end position="325"/>
    </location>
</feature>
<evidence type="ECO:0000313" key="3">
    <source>
        <dbReference type="EMBL" id="OAA32554.1"/>
    </source>
</evidence>
<organism evidence="3 4">
    <name type="scientific">Moelleriella libera RCEF 2490</name>
    <dbReference type="NCBI Taxonomy" id="1081109"/>
    <lineage>
        <taxon>Eukaryota</taxon>
        <taxon>Fungi</taxon>
        <taxon>Dikarya</taxon>
        <taxon>Ascomycota</taxon>
        <taxon>Pezizomycotina</taxon>
        <taxon>Sordariomycetes</taxon>
        <taxon>Hypocreomycetidae</taxon>
        <taxon>Hypocreales</taxon>
        <taxon>Clavicipitaceae</taxon>
        <taxon>Moelleriella</taxon>
    </lineage>
</organism>
<feature type="domain" description="F-box" evidence="2">
    <location>
        <begin position="1"/>
        <end position="46"/>
    </location>
</feature>
<name>A0A166UHT9_9HYPO</name>
<keyword evidence="4" id="KW-1185">Reference proteome</keyword>
<dbReference type="SUPFAM" id="SSF81383">
    <property type="entry name" value="F-box domain"/>
    <property type="match status" value="1"/>
</dbReference>